<feature type="compositionally biased region" description="Basic and acidic residues" evidence="2">
    <location>
        <begin position="123"/>
        <end position="137"/>
    </location>
</feature>
<feature type="repeat" description="PPR" evidence="1">
    <location>
        <begin position="147"/>
        <end position="181"/>
    </location>
</feature>
<dbReference type="EMBL" id="LR862131">
    <property type="protein sequence ID" value="CAD1837275.1"/>
    <property type="molecule type" value="Genomic_DNA"/>
</dbReference>
<dbReference type="InterPro" id="IPR013103">
    <property type="entry name" value="RVT_2"/>
</dbReference>
<sequence>MPKSRLLKQRDASHPKRLFRLKKSIYGLKQASRQWYIKSNDVITTFSFIENIMDQCIYFKISGSKYIFLILYVNDTLLTSSDSNLLKKTKDFLSKNIEIKDMDETFYVIGIKYSQEYISKNSRECRPRTLRPRRGDEPASPTSPLPNPSSYRTLAQALCRRGQALAAASLLDDILHRGLFLPSPSPSARQHETTTEGCGLGSELVGVAGEERGEVGGAAEPCGELAVLSARRLQSSSRFAYAATHPIPPLPPSPLPFEHENEGERQRSRIARAAAELRGARQRRPISGYAYPARERRGGDAELDNDGADAEDVVVGVGGGGGGRGGAEGRGRSAGRPRWSMSSSKEAATRPSLLRRLRHSRSSTIISRACRAELRGARQRRPI</sequence>
<accession>A0A6V7Q315</accession>
<gene>
    <name evidence="4" type="ORF">CB5_LOCUS20486</name>
</gene>
<organism evidence="4">
    <name type="scientific">Ananas comosus var. bracteatus</name>
    <name type="common">red pineapple</name>
    <dbReference type="NCBI Taxonomy" id="296719"/>
    <lineage>
        <taxon>Eukaryota</taxon>
        <taxon>Viridiplantae</taxon>
        <taxon>Streptophyta</taxon>
        <taxon>Embryophyta</taxon>
        <taxon>Tracheophyta</taxon>
        <taxon>Spermatophyta</taxon>
        <taxon>Magnoliopsida</taxon>
        <taxon>Liliopsida</taxon>
        <taxon>Poales</taxon>
        <taxon>Bromeliaceae</taxon>
        <taxon>Bromelioideae</taxon>
        <taxon>Ananas</taxon>
    </lineage>
</organism>
<proteinExistence type="predicted"/>
<dbReference type="SUPFAM" id="SSF56672">
    <property type="entry name" value="DNA/RNA polymerases"/>
    <property type="match status" value="1"/>
</dbReference>
<dbReference type="Pfam" id="PF07727">
    <property type="entry name" value="RVT_2"/>
    <property type="match status" value="1"/>
</dbReference>
<dbReference type="AlphaFoldDB" id="A0A6V7Q315"/>
<feature type="domain" description="Reverse transcriptase Ty1/copia-type" evidence="3">
    <location>
        <begin position="14"/>
        <end position="116"/>
    </location>
</feature>
<feature type="compositionally biased region" description="Gly residues" evidence="2">
    <location>
        <begin position="317"/>
        <end position="328"/>
    </location>
</feature>
<name>A0A6V7Q315_ANACO</name>
<reference evidence="4" key="1">
    <citation type="submission" date="2020-07" db="EMBL/GenBank/DDBJ databases">
        <authorList>
            <person name="Lin J."/>
        </authorList>
    </citation>
    <scope>NUCLEOTIDE SEQUENCE</scope>
</reference>
<feature type="region of interest" description="Disordered" evidence="2">
    <location>
        <begin position="123"/>
        <end position="149"/>
    </location>
</feature>
<protein>
    <recommendedName>
        <fullName evidence="3">Reverse transcriptase Ty1/copia-type domain-containing protein</fullName>
    </recommendedName>
</protein>
<dbReference type="InterPro" id="IPR002885">
    <property type="entry name" value="PPR_rpt"/>
</dbReference>
<evidence type="ECO:0000256" key="2">
    <source>
        <dbReference type="SAM" id="MobiDB-lite"/>
    </source>
</evidence>
<evidence type="ECO:0000259" key="3">
    <source>
        <dbReference type="Pfam" id="PF07727"/>
    </source>
</evidence>
<dbReference type="PROSITE" id="PS51375">
    <property type="entry name" value="PPR"/>
    <property type="match status" value="1"/>
</dbReference>
<feature type="region of interest" description="Disordered" evidence="2">
    <location>
        <begin position="317"/>
        <end position="353"/>
    </location>
</feature>
<evidence type="ECO:0000256" key="1">
    <source>
        <dbReference type="PROSITE-ProRule" id="PRU00708"/>
    </source>
</evidence>
<evidence type="ECO:0000313" key="4">
    <source>
        <dbReference type="EMBL" id="CAD1837275.1"/>
    </source>
</evidence>
<dbReference type="InterPro" id="IPR043502">
    <property type="entry name" value="DNA/RNA_pol_sf"/>
</dbReference>